<dbReference type="InterPro" id="IPR029063">
    <property type="entry name" value="SAM-dependent_MTases_sf"/>
</dbReference>
<evidence type="ECO:0000259" key="2">
    <source>
        <dbReference type="Pfam" id="PF08241"/>
    </source>
</evidence>
<dbReference type="PANTHER" id="PTHR43591:SF24">
    <property type="entry name" value="2-METHOXY-6-POLYPRENYL-1,4-BENZOQUINOL METHYLASE, MITOCHONDRIAL"/>
    <property type="match status" value="1"/>
</dbReference>
<gene>
    <name evidence="3" type="ORF">CLV56_0823</name>
</gene>
<dbReference type="AlphaFoldDB" id="A0A2M9BF88"/>
<evidence type="ECO:0000313" key="4">
    <source>
        <dbReference type="Proteomes" id="UP000230842"/>
    </source>
</evidence>
<organism evidence="3 4">
    <name type="scientific">Mumia flava</name>
    <dbReference type="NCBI Taxonomy" id="1348852"/>
    <lineage>
        <taxon>Bacteria</taxon>
        <taxon>Bacillati</taxon>
        <taxon>Actinomycetota</taxon>
        <taxon>Actinomycetes</taxon>
        <taxon>Propionibacteriales</taxon>
        <taxon>Nocardioidaceae</taxon>
        <taxon>Mumia</taxon>
    </lineage>
</organism>
<dbReference type="Proteomes" id="UP000230842">
    <property type="component" value="Unassembled WGS sequence"/>
</dbReference>
<proteinExistence type="predicted"/>
<feature type="domain" description="Methyltransferase type 11" evidence="2">
    <location>
        <begin position="66"/>
        <end position="160"/>
    </location>
</feature>
<reference evidence="3 4" key="1">
    <citation type="submission" date="2017-11" db="EMBL/GenBank/DDBJ databases">
        <title>Genomic Encyclopedia of Archaeal and Bacterial Type Strains, Phase II (KMG-II): From Individual Species to Whole Genera.</title>
        <authorList>
            <person name="Goeker M."/>
        </authorList>
    </citation>
    <scope>NUCLEOTIDE SEQUENCE [LARGE SCALE GENOMIC DNA]</scope>
    <source>
        <strain evidence="3 4">DSM 27763</strain>
    </source>
</reference>
<dbReference type="GO" id="GO:0032259">
    <property type="term" value="P:methylation"/>
    <property type="evidence" value="ECO:0007669"/>
    <property type="project" value="UniProtKB-KW"/>
</dbReference>
<dbReference type="Pfam" id="PF08241">
    <property type="entry name" value="Methyltransf_11"/>
    <property type="match status" value="1"/>
</dbReference>
<dbReference type="InterPro" id="IPR013216">
    <property type="entry name" value="Methyltransf_11"/>
</dbReference>
<dbReference type="SUPFAM" id="SSF53335">
    <property type="entry name" value="S-adenosyl-L-methionine-dependent methyltransferases"/>
    <property type="match status" value="1"/>
</dbReference>
<keyword evidence="3" id="KW-0808">Transferase</keyword>
<evidence type="ECO:0000313" key="3">
    <source>
        <dbReference type="EMBL" id="PJJ56613.1"/>
    </source>
</evidence>
<keyword evidence="3" id="KW-0489">Methyltransferase</keyword>
<name>A0A2M9BF88_9ACTN</name>
<dbReference type="PANTHER" id="PTHR43591">
    <property type="entry name" value="METHYLTRANSFERASE"/>
    <property type="match status" value="1"/>
</dbReference>
<keyword evidence="4" id="KW-1185">Reference proteome</keyword>
<feature type="region of interest" description="Disordered" evidence="1">
    <location>
        <begin position="1"/>
        <end position="20"/>
    </location>
</feature>
<dbReference type="CDD" id="cd02440">
    <property type="entry name" value="AdoMet_MTases"/>
    <property type="match status" value="1"/>
</dbReference>
<accession>A0A2M9BF88</accession>
<dbReference type="GO" id="GO:0008757">
    <property type="term" value="F:S-adenosylmethionine-dependent methyltransferase activity"/>
    <property type="evidence" value="ECO:0007669"/>
    <property type="project" value="InterPro"/>
</dbReference>
<sequence length="284" mass="30370">MGHAMGRVTDPSRGSETDAGDMATEQFMIDAEQAEAYEERFVPALFRQWVEPVLEAAEVGPGDQVLDVACGTGVVARAAVTLAAPGGSVTGVDLNPAMLAVAHRVEPRVSWEQGDVAALPFPAGGFDVLTCQAAIFFFPDPAGALAEMRRVTRPGGRVVVHAFSSLHAQPAYGPWVEMVTHHAGPEATELLGTYWSQGDPSALADCCADVGLRVLAVRRHTRPAFFPSVEAMVRTEVNATPLRDRLDVPTLDRMLVESHELLETFVEDGRLVIPIAGYTLSATP</sequence>
<dbReference type="EMBL" id="PGEZ01000001">
    <property type="protein sequence ID" value="PJJ56613.1"/>
    <property type="molecule type" value="Genomic_DNA"/>
</dbReference>
<protein>
    <submittedName>
        <fullName evidence="3">Methyltransferase family protein</fullName>
    </submittedName>
</protein>
<evidence type="ECO:0000256" key="1">
    <source>
        <dbReference type="SAM" id="MobiDB-lite"/>
    </source>
</evidence>
<dbReference type="Gene3D" id="3.40.50.150">
    <property type="entry name" value="Vaccinia Virus protein VP39"/>
    <property type="match status" value="1"/>
</dbReference>
<comment type="caution">
    <text evidence="3">The sequence shown here is derived from an EMBL/GenBank/DDBJ whole genome shotgun (WGS) entry which is preliminary data.</text>
</comment>